<evidence type="ECO:0000259" key="5">
    <source>
        <dbReference type="PROSITE" id="PS50893"/>
    </source>
</evidence>
<sequence>MRMRMIINCYHGEMASLPALSARDICFGYADDDVLHSVDLEVQPGEVVALAGSNGSGKSTLIEILAGVRVPRRGGVRRDGDLALVVQRPAAPDSLPVTASDVVRMGTWKHGARATRADARRATQRALERVGMSELAARPLAELSGGQRQRVFLAQGIVREPDILLLDEAAAGLDRESAARMQLILREEAARGVAVCTVTHDDAAVALADRVVRLERGRLI</sequence>
<comment type="similarity">
    <text evidence="1">Belongs to the ABC transporter superfamily.</text>
</comment>
<gene>
    <name evidence="6" type="ORF">D9V30_12755</name>
</gene>
<dbReference type="InterPro" id="IPR027417">
    <property type="entry name" value="P-loop_NTPase"/>
</dbReference>
<dbReference type="GO" id="GO:0005524">
    <property type="term" value="F:ATP binding"/>
    <property type="evidence" value="ECO:0007669"/>
    <property type="project" value="UniProtKB-KW"/>
</dbReference>
<evidence type="ECO:0000256" key="3">
    <source>
        <dbReference type="ARBA" id="ARBA00022741"/>
    </source>
</evidence>
<accession>A0A3L6ZJ83</accession>
<protein>
    <submittedName>
        <fullName evidence="6">ATP-binding cassette domain-containing protein</fullName>
    </submittedName>
</protein>
<dbReference type="PROSITE" id="PS50893">
    <property type="entry name" value="ABC_TRANSPORTER_2"/>
    <property type="match status" value="1"/>
</dbReference>
<dbReference type="InterPro" id="IPR017871">
    <property type="entry name" value="ABC_transporter-like_CS"/>
</dbReference>
<evidence type="ECO:0000256" key="2">
    <source>
        <dbReference type="ARBA" id="ARBA00022448"/>
    </source>
</evidence>
<dbReference type="Pfam" id="PF00005">
    <property type="entry name" value="ABC_tran"/>
    <property type="match status" value="1"/>
</dbReference>
<keyword evidence="4 6" id="KW-0067">ATP-binding</keyword>
<comment type="caution">
    <text evidence="6">The sequence shown here is derived from an EMBL/GenBank/DDBJ whole genome shotgun (WGS) entry which is preliminary data.</text>
</comment>
<keyword evidence="3" id="KW-0547">Nucleotide-binding</keyword>
<dbReference type="Proteomes" id="UP000275395">
    <property type="component" value="Unassembled WGS sequence"/>
</dbReference>
<dbReference type="PROSITE" id="PS00211">
    <property type="entry name" value="ABC_TRANSPORTER_1"/>
    <property type="match status" value="1"/>
</dbReference>
<name>A0A3L6ZJ83_9MICO</name>
<evidence type="ECO:0000313" key="7">
    <source>
        <dbReference type="Proteomes" id="UP000275395"/>
    </source>
</evidence>
<dbReference type="EMBL" id="RCUW01000015">
    <property type="protein sequence ID" value="RLP67755.1"/>
    <property type="molecule type" value="Genomic_DNA"/>
</dbReference>
<organism evidence="6 7">
    <name type="scientific">Mycetocola reblochoni</name>
    <dbReference type="NCBI Taxonomy" id="331618"/>
    <lineage>
        <taxon>Bacteria</taxon>
        <taxon>Bacillati</taxon>
        <taxon>Actinomycetota</taxon>
        <taxon>Actinomycetes</taxon>
        <taxon>Micrococcales</taxon>
        <taxon>Microbacteriaceae</taxon>
        <taxon>Mycetocola</taxon>
    </lineage>
</organism>
<evidence type="ECO:0000256" key="1">
    <source>
        <dbReference type="ARBA" id="ARBA00005417"/>
    </source>
</evidence>
<dbReference type="Gene3D" id="3.40.50.300">
    <property type="entry name" value="P-loop containing nucleotide triphosphate hydrolases"/>
    <property type="match status" value="1"/>
</dbReference>
<proteinExistence type="inferred from homology"/>
<reference evidence="6 7" key="1">
    <citation type="submission" date="2018-10" db="EMBL/GenBank/DDBJ databases">
        <authorList>
            <person name="Li J."/>
        </authorList>
    </citation>
    <scope>NUCLEOTIDE SEQUENCE [LARGE SCALE GENOMIC DNA]</scope>
    <source>
        <strain evidence="6 7">JCM 30549</strain>
    </source>
</reference>
<dbReference type="InterPro" id="IPR050153">
    <property type="entry name" value="Metal_Ion_Import_ABC"/>
</dbReference>
<dbReference type="InterPro" id="IPR003593">
    <property type="entry name" value="AAA+_ATPase"/>
</dbReference>
<dbReference type="SMART" id="SM00382">
    <property type="entry name" value="AAA"/>
    <property type="match status" value="1"/>
</dbReference>
<dbReference type="InterPro" id="IPR003439">
    <property type="entry name" value="ABC_transporter-like_ATP-bd"/>
</dbReference>
<evidence type="ECO:0000256" key="4">
    <source>
        <dbReference type="ARBA" id="ARBA00022840"/>
    </source>
</evidence>
<keyword evidence="2" id="KW-0813">Transport</keyword>
<evidence type="ECO:0000313" key="6">
    <source>
        <dbReference type="EMBL" id="RLP67755.1"/>
    </source>
</evidence>
<dbReference type="PANTHER" id="PTHR42734:SF5">
    <property type="entry name" value="IRON TRANSPORT SYSTEM ATP-BINDING PROTEIN HI_0361-RELATED"/>
    <property type="match status" value="1"/>
</dbReference>
<dbReference type="AlphaFoldDB" id="A0A3L6ZJ83"/>
<dbReference type="PANTHER" id="PTHR42734">
    <property type="entry name" value="METAL TRANSPORT SYSTEM ATP-BINDING PROTEIN TM_0124-RELATED"/>
    <property type="match status" value="1"/>
</dbReference>
<dbReference type="GO" id="GO:0016887">
    <property type="term" value="F:ATP hydrolysis activity"/>
    <property type="evidence" value="ECO:0007669"/>
    <property type="project" value="InterPro"/>
</dbReference>
<feature type="domain" description="ABC transporter" evidence="5">
    <location>
        <begin position="20"/>
        <end position="220"/>
    </location>
</feature>
<dbReference type="SUPFAM" id="SSF52540">
    <property type="entry name" value="P-loop containing nucleoside triphosphate hydrolases"/>
    <property type="match status" value="1"/>
</dbReference>